<name>A0ABT5EID2_9BACT</name>
<dbReference type="Proteomes" id="UP001221411">
    <property type="component" value="Unassembled WGS sequence"/>
</dbReference>
<sequence length="158" mass="17196">MSDPKHPAVGDLVIDASDVKVTDITPEQIQKLTKVRDGFEDAVHNLLGLKSEDADRAGLNEKDKARLAAAFARDQRIGELLPAAQKLTELLHETRQTTRHEIATILAENAAQAKRRADRALNGAEVLGPLAPLMDYQYAPANKAAATKEKAKEPKQEG</sequence>
<dbReference type="RefSeq" id="WP_271916485.1">
    <property type="nucleotide sequence ID" value="NZ_JAQNDO010000001.1"/>
</dbReference>
<organism evidence="1 2">
    <name type="scientific">Polyangium mundeleinium</name>
    <dbReference type="NCBI Taxonomy" id="2995306"/>
    <lineage>
        <taxon>Bacteria</taxon>
        <taxon>Pseudomonadati</taxon>
        <taxon>Myxococcota</taxon>
        <taxon>Polyangia</taxon>
        <taxon>Polyangiales</taxon>
        <taxon>Polyangiaceae</taxon>
        <taxon>Polyangium</taxon>
    </lineage>
</organism>
<comment type="caution">
    <text evidence="1">The sequence shown here is derived from an EMBL/GenBank/DDBJ whole genome shotgun (WGS) entry which is preliminary data.</text>
</comment>
<gene>
    <name evidence="1" type="ORF">POL67_07910</name>
</gene>
<keyword evidence="2" id="KW-1185">Reference proteome</keyword>
<evidence type="ECO:0000313" key="2">
    <source>
        <dbReference type="Proteomes" id="UP001221411"/>
    </source>
</evidence>
<protein>
    <submittedName>
        <fullName evidence="1">Uncharacterized protein</fullName>
    </submittedName>
</protein>
<proteinExistence type="predicted"/>
<reference evidence="1 2" key="1">
    <citation type="submission" date="2022-11" db="EMBL/GenBank/DDBJ databases">
        <title>Minimal conservation of predation-associated metabolite biosynthetic gene clusters underscores biosynthetic potential of Myxococcota including descriptions for ten novel species: Archangium lansinium sp. nov., Myxococcus landrumus sp. nov., Nannocystis bai.</title>
        <authorList>
            <person name="Ahearne A."/>
            <person name="Stevens C."/>
            <person name="Dowd S."/>
        </authorList>
    </citation>
    <scope>NUCLEOTIDE SEQUENCE [LARGE SCALE GENOMIC DNA]</scope>
    <source>
        <strain evidence="1 2">RJM3</strain>
    </source>
</reference>
<dbReference type="EMBL" id="JAQNDO010000001">
    <property type="protein sequence ID" value="MDC0741264.1"/>
    <property type="molecule type" value="Genomic_DNA"/>
</dbReference>
<accession>A0ABT5EID2</accession>
<evidence type="ECO:0000313" key="1">
    <source>
        <dbReference type="EMBL" id="MDC0741264.1"/>
    </source>
</evidence>